<keyword evidence="4" id="KW-1185">Reference proteome</keyword>
<reference evidence="3" key="1">
    <citation type="submission" date="2021-09" db="EMBL/GenBank/DDBJ databases">
        <authorList>
            <consortium name="AG Swart"/>
            <person name="Singh M."/>
            <person name="Singh A."/>
            <person name="Seah K."/>
            <person name="Emmerich C."/>
        </authorList>
    </citation>
    <scope>NUCLEOTIDE SEQUENCE</scope>
    <source>
        <strain evidence="3">ATCC30299</strain>
    </source>
</reference>
<comment type="caution">
    <text evidence="3">The sequence shown here is derived from an EMBL/GenBank/DDBJ whole genome shotgun (WGS) entry which is preliminary data.</text>
</comment>
<evidence type="ECO:0000256" key="1">
    <source>
        <dbReference type="SAM" id="Coils"/>
    </source>
</evidence>
<evidence type="ECO:0000313" key="4">
    <source>
        <dbReference type="Proteomes" id="UP001162131"/>
    </source>
</evidence>
<name>A0AAU9JVE3_9CILI</name>
<dbReference type="EMBL" id="CAJZBQ010000053">
    <property type="protein sequence ID" value="CAG9331218.1"/>
    <property type="molecule type" value="Genomic_DNA"/>
</dbReference>
<dbReference type="Proteomes" id="UP001162131">
    <property type="component" value="Unassembled WGS sequence"/>
</dbReference>
<sequence>MKESLQLTQKNKERKQALELRLRECLSHKGLFKRPDIVPEHRSSEKSSSFLQISDIGMEQEVLSTKGESPKPDEEAIIKINSLSEKLRQEENVRQEIELQYKELKTKEAKSSGEIEKLTHEIEILNKEILSEREIYRVEIENGEKRLKSVFDEKDGIINKLKNELSQNQAVISELKEKIKSLNTSFEAQVNEATLKEKESQSQEILRLTRSLELERDLRKQAQESLEELKNKIKSNSECERLQNELNGAKEYISKLQTEYQSYFKKLNKELGDIKRQNRILLDEEKLQEPKREDNLRLHKRYSNIEENLKANNKSIENVIRKSSMERRANPVVHSKEKKKSSSDLKKVIEDQIAHNAGIVEQIESKLKLTEKKMQKCKTIAITKNEKRFLTENSDDSINKTPDLKNEAKKERPPVHAASAKKHKKSETQSARTLKERCDICFRKIHPEFEHTIGML</sequence>
<gene>
    <name evidence="3" type="ORF">BSTOLATCC_MIC53294</name>
</gene>
<accession>A0AAU9JVE3</accession>
<dbReference type="AlphaFoldDB" id="A0AAU9JVE3"/>
<protein>
    <submittedName>
        <fullName evidence="3">Uncharacterized protein</fullName>
    </submittedName>
</protein>
<feature type="region of interest" description="Disordered" evidence="2">
    <location>
        <begin position="393"/>
        <end position="431"/>
    </location>
</feature>
<evidence type="ECO:0000313" key="3">
    <source>
        <dbReference type="EMBL" id="CAG9331218.1"/>
    </source>
</evidence>
<feature type="compositionally biased region" description="Basic and acidic residues" evidence="2">
    <location>
        <begin position="402"/>
        <end position="414"/>
    </location>
</feature>
<organism evidence="3 4">
    <name type="scientific">Blepharisma stoltei</name>
    <dbReference type="NCBI Taxonomy" id="1481888"/>
    <lineage>
        <taxon>Eukaryota</taxon>
        <taxon>Sar</taxon>
        <taxon>Alveolata</taxon>
        <taxon>Ciliophora</taxon>
        <taxon>Postciliodesmatophora</taxon>
        <taxon>Heterotrichea</taxon>
        <taxon>Heterotrichida</taxon>
        <taxon>Blepharismidae</taxon>
        <taxon>Blepharisma</taxon>
    </lineage>
</organism>
<keyword evidence="1" id="KW-0175">Coiled coil</keyword>
<evidence type="ECO:0000256" key="2">
    <source>
        <dbReference type="SAM" id="MobiDB-lite"/>
    </source>
</evidence>
<feature type="coiled-coil region" evidence="1">
    <location>
        <begin position="80"/>
        <end position="322"/>
    </location>
</feature>
<proteinExistence type="predicted"/>